<dbReference type="GO" id="GO:0005794">
    <property type="term" value="C:Golgi apparatus"/>
    <property type="evidence" value="ECO:0007669"/>
    <property type="project" value="TreeGrafter"/>
</dbReference>
<comment type="subcellular location">
    <subcellularLocation>
        <location evidence="1">Membrane</location>
        <topology evidence="1">Multi-pass membrane protein</topology>
    </subcellularLocation>
</comment>
<comment type="catalytic activity">
    <reaction evidence="9 10">
        <text>L-cysteinyl-[protein] + hexadecanoyl-CoA = S-hexadecanoyl-L-cysteinyl-[protein] + CoA</text>
        <dbReference type="Rhea" id="RHEA:36683"/>
        <dbReference type="Rhea" id="RHEA-COMP:10131"/>
        <dbReference type="Rhea" id="RHEA-COMP:11032"/>
        <dbReference type="ChEBI" id="CHEBI:29950"/>
        <dbReference type="ChEBI" id="CHEBI:57287"/>
        <dbReference type="ChEBI" id="CHEBI:57379"/>
        <dbReference type="ChEBI" id="CHEBI:74151"/>
        <dbReference type="EC" id="2.3.1.225"/>
    </reaction>
</comment>
<evidence type="ECO:0000256" key="8">
    <source>
        <dbReference type="ARBA" id="ARBA00023315"/>
    </source>
</evidence>
<evidence type="ECO:0000256" key="1">
    <source>
        <dbReference type="ARBA" id="ARBA00004141"/>
    </source>
</evidence>
<evidence type="ECO:0000256" key="4">
    <source>
        <dbReference type="ARBA" id="ARBA00022989"/>
    </source>
</evidence>
<reference evidence="14" key="1">
    <citation type="journal article" date="2018" name="Nat. Microbiol.">
        <title>Leveraging single-cell genomics to expand the fungal tree of life.</title>
        <authorList>
            <person name="Ahrendt S.R."/>
            <person name="Quandt C.A."/>
            <person name="Ciobanu D."/>
            <person name="Clum A."/>
            <person name="Salamov A."/>
            <person name="Andreopoulos B."/>
            <person name="Cheng J.F."/>
            <person name="Woyke T."/>
            <person name="Pelin A."/>
            <person name="Henrissat B."/>
            <person name="Reynolds N.K."/>
            <person name="Benny G.L."/>
            <person name="Smith M.E."/>
            <person name="James T.Y."/>
            <person name="Grigoriev I.V."/>
        </authorList>
    </citation>
    <scope>NUCLEOTIDE SEQUENCE [LARGE SCALE GENOMIC DNA]</scope>
    <source>
        <strain evidence="14">Benny S71-1</strain>
    </source>
</reference>
<dbReference type="GO" id="GO:0016020">
    <property type="term" value="C:membrane"/>
    <property type="evidence" value="ECO:0007669"/>
    <property type="project" value="UniProtKB-SubCell"/>
</dbReference>
<dbReference type="PROSITE" id="PS50216">
    <property type="entry name" value="DHHC"/>
    <property type="match status" value="1"/>
</dbReference>
<evidence type="ECO:0000256" key="9">
    <source>
        <dbReference type="ARBA" id="ARBA00048048"/>
    </source>
</evidence>
<feature type="region of interest" description="Disordered" evidence="11">
    <location>
        <begin position="1"/>
        <end position="24"/>
    </location>
</feature>
<feature type="transmembrane region" description="Helical" evidence="10">
    <location>
        <begin position="397"/>
        <end position="418"/>
    </location>
</feature>
<protein>
    <recommendedName>
        <fullName evidence="10">Palmitoyltransferase</fullName>
        <ecNumber evidence="10">2.3.1.225</ecNumber>
    </recommendedName>
</protein>
<dbReference type="AlphaFoldDB" id="A0A4P9YYG0"/>
<dbReference type="PANTHER" id="PTHR22883">
    <property type="entry name" value="ZINC FINGER DHHC DOMAIN CONTAINING PROTEIN"/>
    <property type="match status" value="1"/>
</dbReference>
<dbReference type="GO" id="GO:0006612">
    <property type="term" value="P:protein targeting to membrane"/>
    <property type="evidence" value="ECO:0007669"/>
    <property type="project" value="TreeGrafter"/>
</dbReference>
<dbReference type="EMBL" id="KZ990131">
    <property type="protein sequence ID" value="RKP24602.1"/>
    <property type="molecule type" value="Genomic_DNA"/>
</dbReference>
<feature type="domain" description="Palmitoyltransferase DHHC" evidence="12">
    <location>
        <begin position="451"/>
        <end position="523"/>
    </location>
</feature>
<feature type="compositionally biased region" description="Low complexity" evidence="11">
    <location>
        <begin position="639"/>
        <end position="660"/>
    </location>
</feature>
<gene>
    <name evidence="13" type="ORF">SYNPS1DRAFT_29637</name>
</gene>
<dbReference type="InterPro" id="IPR039859">
    <property type="entry name" value="PFA4/ZDH16/20/ERF2-like"/>
</dbReference>
<dbReference type="GO" id="GO:0005783">
    <property type="term" value="C:endoplasmic reticulum"/>
    <property type="evidence" value="ECO:0007669"/>
    <property type="project" value="TreeGrafter"/>
</dbReference>
<keyword evidence="7" id="KW-0449">Lipoprotein</keyword>
<feature type="compositionally biased region" description="Low complexity" evidence="11">
    <location>
        <begin position="321"/>
        <end position="336"/>
    </location>
</feature>
<feature type="transmembrane region" description="Helical" evidence="10">
    <location>
        <begin position="502"/>
        <end position="523"/>
    </location>
</feature>
<proteinExistence type="inferred from homology"/>
<organism evidence="13 14">
    <name type="scientific">Syncephalis pseudoplumigaleata</name>
    <dbReference type="NCBI Taxonomy" id="1712513"/>
    <lineage>
        <taxon>Eukaryota</taxon>
        <taxon>Fungi</taxon>
        <taxon>Fungi incertae sedis</taxon>
        <taxon>Zoopagomycota</taxon>
        <taxon>Zoopagomycotina</taxon>
        <taxon>Zoopagomycetes</taxon>
        <taxon>Zoopagales</taxon>
        <taxon>Piptocephalidaceae</taxon>
        <taxon>Syncephalis</taxon>
    </lineage>
</organism>
<feature type="compositionally biased region" description="Low complexity" evidence="11">
    <location>
        <begin position="233"/>
        <end position="243"/>
    </location>
</feature>
<evidence type="ECO:0000256" key="5">
    <source>
        <dbReference type="ARBA" id="ARBA00023136"/>
    </source>
</evidence>
<dbReference type="EC" id="2.3.1.225" evidence="10"/>
<feature type="transmembrane region" description="Helical" evidence="10">
    <location>
        <begin position="367"/>
        <end position="385"/>
    </location>
</feature>
<dbReference type="Proteomes" id="UP000278143">
    <property type="component" value="Unassembled WGS sequence"/>
</dbReference>
<feature type="region of interest" description="Disordered" evidence="11">
    <location>
        <begin position="217"/>
        <end position="243"/>
    </location>
</feature>
<feature type="region of interest" description="Disordered" evidence="11">
    <location>
        <begin position="261"/>
        <end position="290"/>
    </location>
</feature>
<sequence length="660" mass="71888">MSSYVASSSSSSSSSVVQPADRPGLTVSNIDAAAATTSASIDRRESKLPAVNDACKYPSSSRHGQASLSRTATTRTAIASGNFLADNMDGRPGCNAPLPTPSPVADIDASHAILCSPAAIAANHHHNDDDDEHAYLSPPSSTTSSPRNTTAQRQAMRQLYQLGAMDALCGMDAGLSDYDEEIGDAHIESIRHRVHPTASTLLSATIMPPAIAAPGKRLHAAPPIRPHRPSNRAALSDPPSSLASWPPPYRWKARLCESTAVHDSSARSNGSDDDDPDPDSDHGNDAGTSLSHAAKMNMSTEDISVITPWDVEPSMPPRPRPVSSVHTTRSSTSSTSLDQRPSRASFVWPRPMTWYRRTAFEPPYDPLFFGTWLCIAVIVAIFEAFTVRLLPSSVRVGFQIGFAGLVALALAAMLYTTLADTEDPAVREARRSGVQRDVHYLLQRGVSVRDNRGQCRVCLVPTASSTRHCKLCNKCVAVHDHHCRWLNCCIGHANYRSFCATVITSILAAAMMVAISCYLLAVAGADHRQFARHGILGMTTSVFLSERRYSRERTRISWRHCRPVYPLSTAASAASSMNTMRNPWSRRIPRHTRLRRALYRYYTKCYPLGFCRRVYRRARGHLARCVGRVDGRATPATSAGTHTAATDTMDMTEAAPVQTI</sequence>
<evidence type="ECO:0000256" key="3">
    <source>
        <dbReference type="ARBA" id="ARBA00022692"/>
    </source>
</evidence>
<dbReference type="OrthoDB" id="9909019at2759"/>
<accession>A0A4P9YYG0</accession>
<name>A0A4P9YYG0_9FUNG</name>
<feature type="compositionally biased region" description="Low complexity" evidence="11">
    <location>
        <begin position="137"/>
        <end position="146"/>
    </location>
</feature>
<feature type="region of interest" description="Disordered" evidence="11">
    <location>
        <begin position="633"/>
        <end position="660"/>
    </location>
</feature>
<feature type="region of interest" description="Disordered" evidence="11">
    <location>
        <begin position="124"/>
        <end position="151"/>
    </location>
</feature>
<keyword evidence="3 10" id="KW-0812">Transmembrane</keyword>
<feature type="region of interest" description="Disordered" evidence="11">
    <location>
        <begin position="309"/>
        <end position="339"/>
    </location>
</feature>
<keyword evidence="4 10" id="KW-1133">Transmembrane helix</keyword>
<evidence type="ECO:0000256" key="11">
    <source>
        <dbReference type="SAM" id="MobiDB-lite"/>
    </source>
</evidence>
<keyword evidence="8 10" id="KW-0012">Acyltransferase</keyword>
<keyword evidence="2 10" id="KW-0808">Transferase</keyword>
<comment type="domain">
    <text evidence="10">The DHHC domain is required for palmitoyltransferase activity.</text>
</comment>
<keyword evidence="14" id="KW-1185">Reference proteome</keyword>
<evidence type="ECO:0000256" key="10">
    <source>
        <dbReference type="RuleBase" id="RU079119"/>
    </source>
</evidence>
<evidence type="ECO:0000256" key="7">
    <source>
        <dbReference type="ARBA" id="ARBA00023288"/>
    </source>
</evidence>
<evidence type="ECO:0000256" key="6">
    <source>
        <dbReference type="ARBA" id="ARBA00023139"/>
    </source>
</evidence>
<evidence type="ECO:0000313" key="13">
    <source>
        <dbReference type="EMBL" id="RKP24602.1"/>
    </source>
</evidence>
<evidence type="ECO:0000256" key="2">
    <source>
        <dbReference type="ARBA" id="ARBA00022679"/>
    </source>
</evidence>
<evidence type="ECO:0000259" key="12">
    <source>
        <dbReference type="Pfam" id="PF01529"/>
    </source>
</evidence>
<dbReference type="GO" id="GO:0019706">
    <property type="term" value="F:protein-cysteine S-palmitoyltransferase activity"/>
    <property type="evidence" value="ECO:0007669"/>
    <property type="project" value="UniProtKB-EC"/>
</dbReference>
<feature type="compositionally biased region" description="Low complexity" evidence="11">
    <location>
        <begin position="1"/>
        <end position="17"/>
    </location>
</feature>
<dbReference type="InterPro" id="IPR001594">
    <property type="entry name" value="Palmitoyltrfase_DHHC"/>
</dbReference>
<dbReference type="PANTHER" id="PTHR22883:SF203">
    <property type="entry name" value="PALMITOYLTRANSFERASE"/>
    <property type="match status" value="1"/>
</dbReference>
<keyword evidence="6" id="KW-0564">Palmitate</keyword>
<keyword evidence="5 10" id="KW-0472">Membrane</keyword>
<evidence type="ECO:0000313" key="14">
    <source>
        <dbReference type="Proteomes" id="UP000278143"/>
    </source>
</evidence>
<dbReference type="Pfam" id="PF01529">
    <property type="entry name" value="DHHC"/>
    <property type="match status" value="1"/>
</dbReference>
<comment type="similarity">
    <text evidence="10">Belongs to the DHHC palmitoyltransferase family.</text>
</comment>